<dbReference type="Pfam" id="PF13783">
    <property type="entry name" value="DUF4177"/>
    <property type="match status" value="1"/>
</dbReference>
<dbReference type="AlphaFoldDB" id="A0A2N6VML4"/>
<dbReference type="RefSeq" id="WP_102239274.1">
    <property type="nucleotide sequence ID" value="NZ_PNHK01000003.1"/>
</dbReference>
<sequence>MATQWEYKIVETLVSAGHNGPDQIEEFMAYINELGAQGWELVTDTIIYTKGWQTTQYPVVLFKRPTLHE</sequence>
<protein>
    <recommendedName>
        <fullName evidence="3">DUF4177 domain-containing protein</fullName>
    </recommendedName>
</protein>
<dbReference type="EMBL" id="PNHK01000003">
    <property type="protein sequence ID" value="PMD05337.1"/>
    <property type="molecule type" value="Genomic_DNA"/>
</dbReference>
<evidence type="ECO:0000313" key="2">
    <source>
        <dbReference type="Proteomes" id="UP000235598"/>
    </source>
</evidence>
<gene>
    <name evidence="1" type="ORF">CJ199_09195</name>
</gene>
<organism evidence="1 2">
    <name type="scientific">Brevibacterium paucivorans</name>
    <dbReference type="NCBI Taxonomy" id="170994"/>
    <lineage>
        <taxon>Bacteria</taxon>
        <taxon>Bacillati</taxon>
        <taxon>Actinomycetota</taxon>
        <taxon>Actinomycetes</taxon>
        <taxon>Micrococcales</taxon>
        <taxon>Brevibacteriaceae</taxon>
        <taxon>Brevibacterium</taxon>
    </lineage>
</organism>
<accession>A0A2N6VML4</accession>
<comment type="caution">
    <text evidence="1">The sequence shown here is derived from an EMBL/GenBank/DDBJ whole genome shotgun (WGS) entry which is preliminary data.</text>
</comment>
<evidence type="ECO:0000313" key="1">
    <source>
        <dbReference type="EMBL" id="PMD05337.1"/>
    </source>
</evidence>
<dbReference type="OrthoDB" id="3215124at2"/>
<dbReference type="Proteomes" id="UP000235598">
    <property type="component" value="Unassembled WGS sequence"/>
</dbReference>
<reference evidence="1 2" key="1">
    <citation type="submission" date="2017-09" db="EMBL/GenBank/DDBJ databases">
        <title>Bacterial strain isolated from the female urinary microbiota.</title>
        <authorList>
            <person name="Thomas-White K."/>
            <person name="Kumar N."/>
            <person name="Forster S."/>
            <person name="Putonti C."/>
            <person name="Lawley T."/>
            <person name="Wolfe A.J."/>
        </authorList>
    </citation>
    <scope>NUCLEOTIDE SEQUENCE [LARGE SCALE GENOMIC DNA]</scope>
    <source>
        <strain evidence="1 2">UMB1301</strain>
    </source>
</reference>
<proteinExistence type="predicted"/>
<dbReference type="InterPro" id="IPR025234">
    <property type="entry name" value="YjzH-like"/>
</dbReference>
<evidence type="ECO:0008006" key="3">
    <source>
        <dbReference type="Google" id="ProtNLM"/>
    </source>
</evidence>
<name>A0A2N6VML4_9MICO</name>